<organism evidence="1 2">
    <name type="scientific">Agathobacter rectalis</name>
    <dbReference type="NCBI Taxonomy" id="39491"/>
    <lineage>
        <taxon>Bacteria</taxon>
        <taxon>Bacillati</taxon>
        <taxon>Bacillota</taxon>
        <taxon>Clostridia</taxon>
        <taxon>Lachnospirales</taxon>
        <taxon>Lachnospiraceae</taxon>
        <taxon>Agathobacter</taxon>
    </lineage>
</organism>
<dbReference type="EMBL" id="CZAJ01000002">
    <property type="protein sequence ID" value="CUO65264.1"/>
    <property type="molecule type" value="Genomic_DNA"/>
</dbReference>
<protein>
    <submittedName>
        <fullName evidence="1">Uncharacterized protein</fullName>
    </submittedName>
</protein>
<dbReference type="AlphaFoldDB" id="A0A174GRR3"/>
<evidence type="ECO:0000313" key="2">
    <source>
        <dbReference type="Proteomes" id="UP000095602"/>
    </source>
</evidence>
<sequence>MAKIAPCTGTTADWKSVSETLILENREIGVEIASRSNGKTYTIIRQGDGKNKFFDLPAIFDQSAYEDALATTSSNMQTVSAFKNSMNSATQKATTAATNADTATQKANAAAKACEGIVAKQNTMVDTVTNKSAVLTLEDSLLCIREA</sequence>
<dbReference type="RefSeq" id="WP_055272464.1">
    <property type="nucleotide sequence ID" value="NZ_CZAJ01000002.1"/>
</dbReference>
<accession>A0A174GRR3</accession>
<reference evidence="1 2" key="1">
    <citation type="submission" date="2015-09" db="EMBL/GenBank/DDBJ databases">
        <authorList>
            <consortium name="Pathogen Informatics"/>
        </authorList>
    </citation>
    <scope>NUCLEOTIDE SEQUENCE [LARGE SCALE GENOMIC DNA]</scope>
    <source>
        <strain evidence="1 2">2789STDY5834884</strain>
    </source>
</reference>
<evidence type="ECO:0000313" key="1">
    <source>
        <dbReference type="EMBL" id="CUO65264.1"/>
    </source>
</evidence>
<proteinExistence type="predicted"/>
<gene>
    <name evidence="1" type="ORF">ERS852497_00363</name>
</gene>
<name>A0A174GRR3_9FIRM</name>
<dbReference type="Proteomes" id="UP000095602">
    <property type="component" value="Unassembled WGS sequence"/>
</dbReference>